<dbReference type="Proteomes" id="UP001202328">
    <property type="component" value="Unassembled WGS sequence"/>
</dbReference>
<protein>
    <submittedName>
        <fullName evidence="1">Uncharacterized protein</fullName>
    </submittedName>
</protein>
<reference evidence="1" key="1">
    <citation type="submission" date="2022-04" db="EMBL/GenBank/DDBJ databases">
        <title>A functionally conserved STORR gene fusion in Papaver species that diverged 16.8 million years ago.</title>
        <authorList>
            <person name="Catania T."/>
        </authorList>
    </citation>
    <scope>NUCLEOTIDE SEQUENCE</scope>
    <source>
        <strain evidence="1">S-188037</strain>
    </source>
</reference>
<keyword evidence="2" id="KW-1185">Reference proteome</keyword>
<accession>A0AAD4TBV2</accession>
<sequence length="103" mass="11127">MEMKIVYGPKFPTKKRHCLGFSIIDMENDLILLPEEEENAEPAQSCTAIGHGMNSVDPAVSNEGVGVFSVLRELVVVLLDCLADHIATLVSGIEKALSESSNL</sequence>
<proteinExistence type="predicted"/>
<evidence type="ECO:0000313" key="2">
    <source>
        <dbReference type="Proteomes" id="UP001202328"/>
    </source>
</evidence>
<name>A0AAD4TBV2_9MAGN</name>
<dbReference type="AlphaFoldDB" id="A0AAD4TBV2"/>
<evidence type="ECO:0000313" key="1">
    <source>
        <dbReference type="EMBL" id="KAI3945843.1"/>
    </source>
</evidence>
<comment type="caution">
    <text evidence="1">The sequence shown here is derived from an EMBL/GenBank/DDBJ whole genome shotgun (WGS) entry which is preliminary data.</text>
</comment>
<dbReference type="EMBL" id="JAJJMB010003726">
    <property type="protein sequence ID" value="KAI3945843.1"/>
    <property type="molecule type" value="Genomic_DNA"/>
</dbReference>
<organism evidence="1 2">
    <name type="scientific">Papaver atlanticum</name>
    <dbReference type="NCBI Taxonomy" id="357466"/>
    <lineage>
        <taxon>Eukaryota</taxon>
        <taxon>Viridiplantae</taxon>
        <taxon>Streptophyta</taxon>
        <taxon>Embryophyta</taxon>
        <taxon>Tracheophyta</taxon>
        <taxon>Spermatophyta</taxon>
        <taxon>Magnoliopsida</taxon>
        <taxon>Ranunculales</taxon>
        <taxon>Papaveraceae</taxon>
        <taxon>Papaveroideae</taxon>
        <taxon>Papaver</taxon>
    </lineage>
</organism>
<gene>
    <name evidence="1" type="ORF">MKW98_023117</name>
</gene>